<feature type="coiled-coil region" evidence="1">
    <location>
        <begin position="349"/>
        <end position="395"/>
    </location>
</feature>
<feature type="compositionally biased region" description="Polar residues" evidence="2">
    <location>
        <begin position="1"/>
        <end position="12"/>
    </location>
</feature>
<accession>A0A9P6FVY6</accession>
<evidence type="ECO:0000313" key="4">
    <source>
        <dbReference type="Proteomes" id="UP000780801"/>
    </source>
</evidence>
<keyword evidence="4" id="KW-1185">Reference proteome</keyword>
<feature type="compositionally biased region" description="Basic and acidic residues" evidence="2">
    <location>
        <begin position="17"/>
        <end position="29"/>
    </location>
</feature>
<evidence type="ECO:0000256" key="2">
    <source>
        <dbReference type="SAM" id="MobiDB-lite"/>
    </source>
</evidence>
<feature type="region of interest" description="Disordered" evidence="2">
    <location>
        <begin position="85"/>
        <end position="108"/>
    </location>
</feature>
<feature type="compositionally biased region" description="Polar residues" evidence="2">
    <location>
        <begin position="295"/>
        <end position="317"/>
    </location>
</feature>
<comment type="caution">
    <text evidence="3">The sequence shown here is derived from an EMBL/GenBank/DDBJ whole genome shotgun (WGS) entry which is preliminary data.</text>
</comment>
<dbReference type="EMBL" id="JAABOA010000899">
    <property type="protein sequence ID" value="KAF9582855.1"/>
    <property type="molecule type" value="Genomic_DNA"/>
</dbReference>
<evidence type="ECO:0000256" key="1">
    <source>
        <dbReference type="SAM" id="Coils"/>
    </source>
</evidence>
<feature type="compositionally biased region" description="Polar residues" evidence="2">
    <location>
        <begin position="57"/>
        <end position="69"/>
    </location>
</feature>
<dbReference type="Proteomes" id="UP000780801">
    <property type="component" value="Unassembled WGS sequence"/>
</dbReference>
<feature type="compositionally biased region" description="Basic and acidic residues" evidence="2">
    <location>
        <begin position="414"/>
        <end position="431"/>
    </location>
</feature>
<evidence type="ECO:0000313" key="3">
    <source>
        <dbReference type="EMBL" id="KAF9582855.1"/>
    </source>
</evidence>
<name>A0A9P6FVY6_9FUNG</name>
<feature type="region of interest" description="Disordered" evidence="2">
    <location>
        <begin position="1"/>
        <end position="69"/>
    </location>
</feature>
<dbReference type="AlphaFoldDB" id="A0A9P6FVY6"/>
<feature type="region of interest" description="Disordered" evidence="2">
    <location>
        <begin position="283"/>
        <end position="325"/>
    </location>
</feature>
<gene>
    <name evidence="3" type="ORF">BGW38_010656</name>
</gene>
<reference evidence="3" key="1">
    <citation type="journal article" date="2020" name="Fungal Divers.">
        <title>Resolving the Mortierellaceae phylogeny through synthesis of multi-gene phylogenetics and phylogenomics.</title>
        <authorList>
            <person name="Vandepol N."/>
            <person name="Liber J."/>
            <person name="Desiro A."/>
            <person name="Na H."/>
            <person name="Kennedy M."/>
            <person name="Barry K."/>
            <person name="Grigoriev I.V."/>
            <person name="Miller A.N."/>
            <person name="O'Donnell K."/>
            <person name="Stajich J.E."/>
            <person name="Bonito G."/>
        </authorList>
    </citation>
    <scope>NUCLEOTIDE SEQUENCE</scope>
    <source>
        <strain evidence="3">KOD1015</strain>
    </source>
</reference>
<keyword evidence="1" id="KW-0175">Coiled coil</keyword>
<organism evidence="3 4">
    <name type="scientific">Lunasporangiospora selenospora</name>
    <dbReference type="NCBI Taxonomy" id="979761"/>
    <lineage>
        <taxon>Eukaryota</taxon>
        <taxon>Fungi</taxon>
        <taxon>Fungi incertae sedis</taxon>
        <taxon>Mucoromycota</taxon>
        <taxon>Mortierellomycotina</taxon>
        <taxon>Mortierellomycetes</taxon>
        <taxon>Mortierellales</taxon>
        <taxon>Mortierellaceae</taxon>
        <taxon>Lunasporangiospora</taxon>
    </lineage>
</organism>
<feature type="region of interest" description="Disordered" evidence="2">
    <location>
        <begin position="413"/>
        <end position="446"/>
    </location>
</feature>
<sequence>MSSSPSGSTPRETNVAAKEDVTAKEKNTVRDSTIQVGHTHRVVAQKKPSAPERASRDISSQESALQDASQGTTFNLAQINASQKSAARDTIAQGSDKSIHDPDQPPLDATLESIASTLVDESWVDLGTQANANVTDTIDDYVPPPAEDTSFLQHIFNGELVGTESRISSSVDKSKTWDPDHHPIIVYEFCVKCGTSFYGVAQVKKRVRSEYYCRLCEHTLRVGCRREYNMKTHKGRELVFSQFSSARGPAKLSMIPIADRSKPAPEEWDSGWRVRKEFDSQVAQSRIAHRDRSDSWYQPQSNSGQYGRSPKHTSTSDPELDLDKLRLRHDRSAKRMKEFRELLTSPAFVAQSESLKAQAEANKVQSEANKMQSEANKVQSEANKVQAEANKAQVEVLKLGTEGIKVQMSLNESYTREMEEERRLNSMRDEAESQGSSAGAVVPPKK</sequence>
<protein>
    <submittedName>
        <fullName evidence="3">Uncharacterized protein</fullName>
    </submittedName>
</protein>
<proteinExistence type="predicted"/>